<evidence type="ECO:0000256" key="7">
    <source>
        <dbReference type="SAM" id="Phobius"/>
    </source>
</evidence>
<dbReference type="PANTHER" id="PTHR43066">
    <property type="entry name" value="RHOMBOID-RELATED PROTEIN"/>
    <property type="match status" value="1"/>
</dbReference>
<feature type="transmembrane region" description="Helical" evidence="7">
    <location>
        <begin position="208"/>
        <end position="228"/>
    </location>
</feature>
<organism evidence="9 10">
    <name type="scientific">Hohaiivirga grylli</name>
    <dbReference type="NCBI Taxonomy" id="3133970"/>
    <lineage>
        <taxon>Bacteria</taxon>
        <taxon>Pseudomonadati</taxon>
        <taxon>Pseudomonadota</taxon>
        <taxon>Alphaproteobacteria</taxon>
        <taxon>Hyphomicrobiales</taxon>
        <taxon>Methylobacteriaceae</taxon>
        <taxon>Hohaiivirga</taxon>
    </lineage>
</organism>
<feature type="transmembrane region" description="Helical" evidence="7">
    <location>
        <begin position="14"/>
        <end position="34"/>
    </location>
</feature>
<keyword evidence="6 7" id="KW-0472">Membrane</keyword>
<dbReference type="SUPFAM" id="SSF144091">
    <property type="entry name" value="Rhomboid-like"/>
    <property type="match status" value="1"/>
</dbReference>
<feature type="transmembrane region" description="Helical" evidence="7">
    <location>
        <begin position="112"/>
        <end position="130"/>
    </location>
</feature>
<evidence type="ECO:0000256" key="4">
    <source>
        <dbReference type="ARBA" id="ARBA00022692"/>
    </source>
</evidence>
<evidence type="ECO:0000256" key="6">
    <source>
        <dbReference type="ARBA" id="ARBA00023136"/>
    </source>
</evidence>
<keyword evidence="9" id="KW-0645">Protease</keyword>
<comment type="subcellular location">
    <subcellularLocation>
        <location evidence="1">Membrane</location>
        <topology evidence="1">Multi-pass membrane protein</topology>
    </subcellularLocation>
</comment>
<dbReference type="PANTHER" id="PTHR43066:SF26">
    <property type="entry name" value="RHOMBOID PROTEASE GLPG"/>
    <property type="match status" value="1"/>
</dbReference>
<dbReference type="EC" id="3.4.21.-" evidence="9"/>
<dbReference type="EMBL" id="JBBYXI010000003">
    <property type="protein sequence ID" value="MEN3931506.1"/>
    <property type="molecule type" value="Genomic_DNA"/>
</dbReference>
<gene>
    <name evidence="9" type="ORF">WJT86_10605</name>
</gene>
<comment type="caution">
    <text evidence="9">The sequence shown here is derived from an EMBL/GenBank/DDBJ whole genome shotgun (WGS) entry which is preliminary data.</text>
</comment>
<evidence type="ECO:0000256" key="5">
    <source>
        <dbReference type="ARBA" id="ARBA00022989"/>
    </source>
</evidence>
<keyword evidence="3" id="KW-0997">Cell inner membrane</keyword>
<sequence>MTQSPDMQKTHQPIINLPWIVTALIFSFIAIHLWRGWFLTPAEDGLFQFEYALVPARLSIAYLTDGLQAVVAAIQESGDADTYLQLSLVQQIMGEGSVRLETLLTHTFLHGSWLHLGFNAIWFAAFGAPLARRWGTVWFIIFCILTALTGALFHYLSQPYSVIPTIGASGVVSGMFGAAAWYVFDRNDSGYVSESVSYNRRLNLSELVHHRTALAFTGFWLVGNYFFAQFAGELVGEHSTIAWQAHVGGFIGGFLFFPLLDDHIRKAES</sequence>
<keyword evidence="2" id="KW-1003">Cell membrane</keyword>
<name>A0ABV0BMT9_9HYPH</name>
<dbReference type="Proteomes" id="UP001418637">
    <property type="component" value="Unassembled WGS sequence"/>
</dbReference>
<reference evidence="9 10" key="1">
    <citation type="submission" date="2024-04" db="EMBL/GenBank/DDBJ databases">
        <title>A novel species isolated from cricket.</title>
        <authorList>
            <person name="Wang H.-C."/>
        </authorList>
    </citation>
    <scope>NUCLEOTIDE SEQUENCE [LARGE SCALE GENOMIC DNA]</scope>
    <source>
        <strain evidence="9 10">WL0021</strain>
    </source>
</reference>
<protein>
    <submittedName>
        <fullName evidence="9">Rhomboid family intramembrane serine protease</fullName>
        <ecNumber evidence="9">3.4.21.-</ecNumber>
    </submittedName>
</protein>
<dbReference type="InterPro" id="IPR035952">
    <property type="entry name" value="Rhomboid-like_sf"/>
</dbReference>
<evidence type="ECO:0000313" key="9">
    <source>
        <dbReference type="EMBL" id="MEN3931506.1"/>
    </source>
</evidence>
<keyword evidence="5 7" id="KW-1133">Transmembrane helix</keyword>
<keyword evidence="9" id="KW-0378">Hydrolase</keyword>
<keyword evidence="10" id="KW-1185">Reference proteome</keyword>
<feature type="transmembrane region" description="Helical" evidence="7">
    <location>
        <begin position="240"/>
        <end position="260"/>
    </location>
</feature>
<dbReference type="RefSeq" id="WP_346337531.1">
    <property type="nucleotide sequence ID" value="NZ_JBBYXI010000003.1"/>
</dbReference>
<evidence type="ECO:0000313" key="10">
    <source>
        <dbReference type="Proteomes" id="UP001418637"/>
    </source>
</evidence>
<accession>A0ABV0BMT9</accession>
<keyword evidence="4 7" id="KW-0812">Transmembrane</keyword>
<feature type="domain" description="Peptidase S54 rhomboid" evidence="8">
    <location>
        <begin position="102"/>
        <end position="257"/>
    </location>
</feature>
<dbReference type="Pfam" id="PF01694">
    <property type="entry name" value="Rhomboid"/>
    <property type="match status" value="1"/>
</dbReference>
<feature type="transmembrane region" description="Helical" evidence="7">
    <location>
        <begin position="137"/>
        <end position="156"/>
    </location>
</feature>
<evidence type="ECO:0000256" key="1">
    <source>
        <dbReference type="ARBA" id="ARBA00004141"/>
    </source>
</evidence>
<evidence type="ECO:0000256" key="2">
    <source>
        <dbReference type="ARBA" id="ARBA00022475"/>
    </source>
</evidence>
<evidence type="ECO:0000259" key="8">
    <source>
        <dbReference type="Pfam" id="PF01694"/>
    </source>
</evidence>
<feature type="transmembrane region" description="Helical" evidence="7">
    <location>
        <begin position="162"/>
        <end position="184"/>
    </location>
</feature>
<dbReference type="GO" id="GO:0006508">
    <property type="term" value="P:proteolysis"/>
    <property type="evidence" value="ECO:0007669"/>
    <property type="project" value="UniProtKB-KW"/>
</dbReference>
<proteinExistence type="predicted"/>
<dbReference type="GO" id="GO:0008233">
    <property type="term" value="F:peptidase activity"/>
    <property type="evidence" value="ECO:0007669"/>
    <property type="project" value="UniProtKB-KW"/>
</dbReference>
<evidence type="ECO:0000256" key="3">
    <source>
        <dbReference type="ARBA" id="ARBA00022519"/>
    </source>
</evidence>
<dbReference type="Gene3D" id="1.20.1540.10">
    <property type="entry name" value="Rhomboid-like"/>
    <property type="match status" value="1"/>
</dbReference>
<dbReference type="InterPro" id="IPR022764">
    <property type="entry name" value="Peptidase_S54_rhomboid_dom"/>
</dbReference>